<comment type="caution">
    <text evidence="2">The sequence shown here is derived from an EMBL/GenBank/DDBJ whole genome shotgun (WGS) entry which is preliminary data.</text>
</comment>
<evidence type="ECO:0000313" key="2">
    <source>
        <dbReference type="EMBL" id="MFD2205961.1"/>
    </source>
</evidence>
<dbReference type="RefSeq" id="WP_380251080.1">
    <property type="nucleotide sequence ID" value="NZ_JBHUII010000004.1"/>
</dbReference>
<gene>
    <name evidence="2" type="ORF">ACFSKO_10075</name>
</gene>
<keyword evidence="3" id="KW-1185">Reference proteome</keyword>
<dbReference type="Proteomes" id="UP001597294">
    <property type="component" value="Unassembled WGS sequence"/>
</dbReference>
<dbReference type="Gene3D" id="3.60.60.10">
    <property type="entry name" value="Penicillin V Acylase, Chain A"/>
    <property type="match status" value="1"/>
</dbReference>
<dbReference type="InterPro" id="IPR029055">
    <property type="entry name" value="Ntn_hydrolases_N"/>
</dbReference>
<evidence type="ECO:0000313" key="3">
    <source>
        <dbReference type="Proteomes" id="UP001597294"/>
    </source>
</evidence>
<proteinExistence type="predicted"/>
<dbReference type="InterPro" id="IPR047794">
    <property type="entry name" value="C45_proenzyme-like"/>
</dbReference>
<dbReference type="SUPFAM" id="SSF56235">
    <property type="entry name" value="N-terminal nucleophile aminohydrolases (Ntn hydrolases)"/>
    <property type="match status" value="1"/>
</dbReference>
<dbReference type="GO" id="GO:0016746">
    <property type="term" value="F:acyltransferase activity"/>
    <property type="evidence" value="ECO:0007669"/>
    <property type="project" value="UniProtKB-KW"/>
</dbReference>
<dbReference type="EMBL" id="JBHUII010000004">
    <property type="protein sequence ID" value="MFD2205961.1"/>
    <property type="molecule type" value="Genomic_DNA"/>
</dbReference>
<keyword evidence="2" id="KW-0808">Transferase</keyword>
<evidence type="ECO:0000259" key="1">
    <source>
        <dbReference type="Pfam" id="PF03417"/>
    </source>
</evidence>
<sequence>MDLIFDKIHELKAGPAWKEQFNKLWPAYEKWFLSESLSARQTYLSGLRALKQHMPELVPTYETLCELAGGSDLAARFLSFYRPPPYLSGCSQAVWLGDDEPMLVRNYDYNPELCDGIILDSAWNGRRVLATSDGMWGVVDGMNDAGLALSLTFGGRRVLGDGFGVPLILRYILEFCDTTKEAIAVLRRVPCHMAYNITCVDRSGDYTTVYLSPDRKIVETTARVATNHQAHVEWHQHALATGTVERERFLLRRLTMHEEPADKFIAAFLKPPLYSTNFSKGFGTLYTSVYWPTRRMAETYWPGAVWQHSFDQPTNDSRLIRYPDHVIPNSTYAHTGG</sequence>
<reference evidence="3" key="1">
    <citation type="journal article" date="2019" name="Int. J. Syst. Evol. Microbiol.">
        <title>The Global Catalogue of Microorganisms (GCM) 10K type strain sequencing project: providing services to taxonomists for standard genome sequencing and annotation.</title>
        <authorList>
            <consortium name="The Broad Institute Genomics Platform"/>
            <consortium name="The Broad Institute Genome Sequencing Center for Infectious Disease"/>
            <person name="Wu L."/>
            <person name="Ma J."/>
        </authorList>
    </citation>
    <scope>NUCLEOTIDE SEQUENCE [LARGE SCALE GENOMIC DNA]</scope>
    <source>
        <strain evidence="3">CGMCC 4.7192</strain>
    </source>
</reference>
<dbReference type="Pfam" id="PF03417">
    <property type="entry name" value="AAT"/>
    <property type="match status" value="1"/>
</dbReference>
<keyword evidence="2" id="KW-0012">Acyltransferase</keyword>
<protein>
    <submittedName>
        <fullName evidence="2">C45 family autoproteolytic acyltransferase/hydrolase</fullName>
    </submittedName>
</protein>
<accession>A0ABW5BKF8</accession>
<organism evidence="2 3">
    <name type="scientific">Kiloniella antarctica</name>
    <dbReference type="NCBI Taxonomy" id="1550907"/>
    <lineage>
        <taxon>Bacteria</taxon>
        <taxon>Pseudomonadati</taxon>
        <taxon>Pseudomonadota</taxon>
        <taxon>Alphaproteobacteria</taxon>
        <taxon>Rhodospirillales</taxon>
        <taxon>Kiloniellaceae</taxon>
        <taxon>Kiloniella</taxon>
    </lineage>
</organism>
<name>A0ABW5BKF8_9PROT</name>
<dbReference type="NCBIfam" id="NF040521">
    <property type="entry name" value="C45_proenzyme"/>
    <property type="match status" value="1"/>
</dbReference>
<dbReference type="InterPro" id="IPR005079">
    <property type="entry name" value="Peptidase_C45_hydrolase"/>
</dbReference>
<feature type="domain" description="Peptidase C45 hydrolase" evidence="1">
    <location>
        <begin position="95"/>
        <end position="302"/>
    </location>
</feature>